<evidence type="ECO:0000313" key="2">
    <source>
        <dbReference type="Proteomes" id="UP000026915"/>
    </source>
</evidence>
<dbReference type="Proteomes" id="UP000026915">
    <property type="component" value="Chromosome 3"/>
</dbReference>
<dbReference type="Gramene" id="EOY23626">
    <property type="protein sequence ID" value="EOY23626"/>
    <property type="gene ID" value="TCM_015462"/>
</dbReference>
<keyword evidence="2" id="KW-1185">Reference proteome</keyword>
<dbReference type="EMBL" id="CM001881">
    <property type="protein sequence ID" value="EOY23626.1"/>
    <property type="molecule type" value="Genomic_DNA"/>
</dbReference>
<gene>
    <name evidence="1" type="ORF">TCM_015462</name>
</gene>
<evidence type="ECO:0008006" key="3">
    <source>
        <dbReference type="Google" id="ProtNLM"/>
    </source>
</evidence>
<proteinExistence type="predicted"/>
<organism evidence="1 2">
    <name type="scientific">Theobroma cacao</name>
    <name type="common">Cacao</name>
    <name type="synonym">Cocoa</name>
    <dbReference type="NCBI Taxonomy" id="3641"/>
    <lineage>
        <taxon>Eukaryota</taxon>
        <taxon>Viridiplantae</taxon>
        <taxon>Streptophyta</taxon>
        <taxon>Embryophyta</taxon>
        <taxon>Tracheophyta</taxon>
        <taxon>Spermatophyta</taxon>
        <taxon>Magnoliopsida</taxon>
        <taxon>eudicotyledons</taxon>
        <taxon>Gunneridae</taxon>
        <taxon>Pentapetalae</taxon>
        <taxon>rosids</taxon>
        <taxon>malvids</taxon>
        <taxon>Malvales</taxon>
        <taxon>Malvaceae</taxon>
        <taxon>Byttnerioideae</taxon>
        <taxon>Theobroma</taxon>
    </lineage>
</organism>
<dbReference type="AlphaFoldDB" id="A0A061G227"/>
<sequence length="148" mass="16211">MLNCKLWGITWVASGNGFSFFSARQHGNSTSCSSDIRNMIILWSLWLSCSEIVFHGKNPDCNLLHDIILVRLAYRPGSAGKGGVIRDHEGFIKGIFSHHIGIEDSNYAELLAIKEGDGLAKAGVLRQISPLPTALTPLMCLPCPTLCW</sequence>
<evidence type="ECO:0000313" key="1">
    <source>
        <dbReference type="EMBL" id="EOY23626.1"/>
    </source>
</evidence>
<dbReference type="InParanoid" id="A0A061G227"/>
<dbReference type="HOGENOM" id="CLU_1762075_0_0_1"/>
<name>A0A061G227_THECC</name>
<accession>A0A061G227</accession>
<reference evidence="1 2" key="1">
    <citation type="journal article" date="2013" name="Genome Biol.">
        <title>The genome sequence of the most widely cultivated cacao type and its use to identify candidate genes regulating pod color.</title>
        <authorList>
            <person name="Motamayor J.C."/>
            <person name="Mockaitis K."/>
            <person name="Schmutz J."/>
            <person name="Haiminen N."/>
            <person name="Iii D.L."/>
            <person name="Cornejo O."/>
            <person name="Findley S.D."/>
            <person name="Zheng P."/>
            <person name="Utro F."/>
            <person name="Royaert S."/>
            <person name="Saski C."/>
            <person name="Jenkins J."/>
            <person name="Podicheti R."/>
            <person name="Zhao M."/>
            <person name="Scheffler B.E."/>
            <person name="Stack J.C."/>
            <person name="Feltus F.A."/>
            <person name="Mustiga G.M."/>
            <person name="Amores F."/>
            <person name="Phillips W."/>
            <person name="Marelli J.P."/>
            <person name="May G.D."/>
            <person name="Shapiro H."/>
            <person name="Ma J."/>
            <person name="Bustamante C.D."/>
            <person name="Schnell R.J."/>
            <person name="Main D."/>
            <person name="Gilbert D."/>
            <person name="Parida L."/>
            <person name="Kuhn D.N."/>
        </authorList>
    </citation>
    <scope>NUCLEOTIDE SEQUENCE [LARGE SCALE GENOMIC DNA]</scope>
    <source>
        <strain evidence="2">cv. Matina 1-6</strain>
    </source>
</reference>
<protein>
    <recommendedName>
        <fullName evidence="3">RNase H type-1 domain-containing protein</fullName>
    </recommendedName>
</protein>